<sequence>MMVDFLLDLLGLSCSGVSTDNSGNGGLHCSHSECHLPGGCGLVRPGRPLHHISLSSPLCQTTAPQEQYLWPLGRSSYQFVINGPKFFITRACALSE</sequence>
<accession>A0AA35R309</accession>
<reference evidence="2" key="1">
    <citation type="submission" date="2023-03" db="EMBL/GenBank/DDBJ databases">
        <authorList>
            <person name="Steffen K."/>
            <person name="Cardenas P."/>
        </authorList>
    </citation>
    <scope>NUCLEOTIDE SEQUENCE</scope>
</reference>
<keyword evidence="1" id="KW-0732">Signal</keyword>
<comment type="caution">
    <text evidence="2">The sequence shown here is derived from an EMBL/GenBank/DDBJ whole genome shotgun (WGS) entry which is preliminary data.</text>
</comment>
<dbReference type="AlphaFoldDB" id="A0AA35R309"/>
<evidence type="ECO:0000313" key="2">
    <source>
        <dbReference type="EMBL" id="CAI8002230.1"/>
    </source>
</evidence>
<keyword evidence="3" id="KW-1185">Reference proteome</keyword>
<evidence type="ECO:0000256" key="1">
    <source>
        <dbReference type="SAM" id="SignalP"/>
    </source>
</evidence>
<evidence type="ECO:0000313" key="3">
    <source>
        <dbReference type="Proteomes" id="UP001174909"/>
    </source>
</evidence>
<dbReference type="EMBL" id="CASHTH010000469">
    <property type="protein sequence ID" value="CAI8002230.1"/>
    <property type="molecule type" value="Genomic_DNA"/>
</dbReference>
<evidence type="ECO:0008006" key="4">
    <source>
        <dbReference type="Google" id="ProtNLM"/>
    </source>
</evidence>
<feature type="chain" id="PRO_5041298124" description="Secreted protein" evidence="1">
    <location>
        <begin position="20"/>
        <end position="96"/>
    </location>
</feature>
<name>A0AA35R309_GEOBA</name>
<feature type="signal peptide" evidence="1">
    <location>
        <begin position="1"/>
        <end position="19"/>
    </location>
</feature>
<protein>
    <recommendedName>
        <fullName evidence="4">Secreted protein</fullName>
    </recommendedName>
</protein>
<proteinExistence type="predicted"/>
<organism evidence="2 3">
    <name type="scientific">Geodia barretti</name>
    <name type="common">Barrett's horny sponge</name>
    <dbReference type="NCBI Taxonomy" id="519541"/>
    <lineage>
        <taxon>Eukaryota</taxon>
        <taxon>Metazoa</taxon>
        <taxon>Porifera</taxon>
        <taxon>Demospongiae</taxon>
        <taxon>Heteroscleromorpha</taxon>
        <taxon>Tetractinellida</taxon>
        <taxon>Astrophorina</taxon>
        <taxon>Geodiidae</taxon>
        <taxon>Geodia</taxon>
    </lineage>
</organism>
<gene>
    <name evidence="2" type="ORF">GBAR_LOCUS3357</name>
</gene>
<dbReference type="Proteomes" id="UP001174909">
    <property type="component" value="Unassembled WGS sequence"/>
</dbReference>